<dbReference type="KEGG" id="vg:34568366"/>
<feature type="compositionally biased region" description="Basic residues" evidence="1">
    <location>
        <begin position="21"/>
        <end position="50"/>
    </location>
</feature>
<accession>A0A291AU12</accession>
<feature type="compositionally biased region" description="Basic residues" evidence="1">
    <location>
        <begin position="64"/>
        <end position="79"/>
    </location>
</feature>
<evidence type="ECO:0000313" key="2">
    <source>
        <dbReference type="EMBL" id="ATE82279.1"/>
    </source>
</evidence>
<organism evidence="2 3">
    <name type="scientific">Pandoravirus salinus</name>
    <dbReference type="NCBI Taxonomy" id="1349410"/>
    <lineage>
        <taxon>Viruses</taxon>
        <taxon>Pandoravirus</taxon>
    </lineage>
</organism>
<feature type="compositionally biased region" description="Basic and acidic residues" evidence="1">
    <location>
        <begin position="134"/>
        <end position="154"/>
    </location>
</feature>
<evidence type="ECO:0000256" key="1">
    <source>
        <dbReference type="SAM" id="MobiDB-lite"/>
    </source>
</evidence>
<gene>
    <name evidence="2" type="ORF">psal_cds_1089</name>
</gene>
<feature type="compositionally biased region" description="Basic residues" evidence="1">
    <location>
        <begin position="1"/>
        <end position="11"/>
    </location>
</feature>
<dbReference type="Proteomes" id="UP000204584">
    <property type="component" value="Segment"/>
</dbReference>
<protein>
    <submittedName>
        <fullName evidence="2">Uncharacterized protein</fullName>
    </submittedName>
</protein>
<reference evidence="2 3" key="1">
    <citation type="journal article" date="2013" name="Science">
        <title>Pandoraviruses: amoeba viruses with genomes up to 2.5 Mb reaching that of parasitic eukaryotes.</title>
        <authorList>
            <person name="Philippe N."/>
            <person name="Legendre M."/>
            <person name="Doutre G."/>
            <person name="Coute Y."/>
            <person name="Poirot O."/>
            <person name="Lescot M."/>
            <person name="Arslan D."/>
            <person name="Seltzer V."/>
            <person name="Bertaux L."/>
            <person name="Bruley C."/>
            <person name="Garin J."/>
            <person name="Claverie J.M."/>
            <person name="Abergel C."/>
        </authorList>
    </citation>
    <scope>NUCLEOTIDE SEQUENCE [LARGE SCALE GENOMIC DNA]</scope>
</reference>
<feature type="region of interest" description="Disordered" evidence="1">
    <location>
        <begin position="1"/>
        <end position="96"/>
    </location>
</feature>
<dbReference type="EMBL" id="KC977571">
    <property type="protein sequence ID" value="ATE82279.1"/>
    <property type="molecule type" value="Genomic_DNA"/>
</dbReference>
<name>A0A291AU12_9VIRU</name>
<keyword evidence="3" id="KW-1185">Reference proteome</keyword>
<dbReference type="GeneID" id="34568366"/>
<dbReference type="RefSeq" id="YP_009430118.1">
    <property type="nucleotide sequence ID" value="NC_022098.1"/>
</dbReference>
<proteinExistence type="predicted"/>
<evidence type="ECO:0000313" key="3">
    <source>
        <dbReference type="Proteomes" id="UP000204584"/>
    </source>
</evidence>
<sequence length="338" mass="37082">MYFQKKGRRHLPILLHSSRSALRRAPIRKKGRHTRDRAKGRSHPGRKKTRATASSTRTPTLVTTRKRGGKKKRTTNPRQKKTEMRTAARRLAPPTEVSSVSGLVMGRTLDGALAHTSLTVVYEYHLSSSTRRRPPQDAERPCSHDNGRRPKPEPPAEATTPKHTWWPLHIGASATISAMCRTVAVTTLSGINARAVDAQEGSRLVAVHAFARAVCVLPLWGAIPIATIARAWTPGNRSGTIPLAALMALEKHRLSAALSLLDPADPVGLGDFSDKTALRDDVVREAIAAGVNPYSTRAARSMATSLWEHQTAYRSAGRHRDADHALDLCHDLFDTWTS</sequence>
<feature type="region of interest" description="Disordered" evidence="1">
    <location>
        <begin position="126"/>
        <end position="163"/>
    </location>
</feature>